<feature type="signal peptide" evidence="1">
    <location>
        <begin position="1"/>
        <end position="22"/>
    </location>
</feature>
<dbReference type="AlphaFoldDB" id="A0A8D4VQC0"/>
<dbReference type="KEGG" id="moz:MoryE10_27140"/>
<dbReference type="RefSeq" id="WP_082411384.1">
    <property type="nucleotide sequence ID" value="NZ_AP019782.1"/>
</dbReference>
<dbReference type="GO" id="GO:0046872">
    <property type="term" value="F:metal ion binding"/>
    <property type="evidence" value="ECO:0007669"/>
    <property type="project" value="InterPro"/>
</dbReference>
<sequence>MKLKYAFAPLLLSSLAVSGAYAAGAPMSIDFTEVKTQSEKALASGKQGNAEAFAQAAEEAFKQAKEQNDKRSSPAMQRIVGKLRAAVNEAKAGKLAEGTLAVEEAIANMKQPAAPKFGGGS</sequence>
<dbReference type="Proteomes" id="UP000824988">
    <property type="component" value="Chromosome"/>
</dbReference>
<keyword evidence="3" id="KW-1185">Reference proteome</keyword>
<protein>
    <recommendedName>
        <fullName evidence="4">Small metal-binding protein</fullName>
    </recommendedName>
</protein>
<dbReference type="Pfam" id="PF16785">
    <property type="entry name" value="SMBP"/>
    <property type="match status" value="1"/>
</dbReference>
<accession>A0A8D4VQC0</accession>
<dbReference type="EMBL" id="AP019782">
    <property type="protein sequence ID" value="BBL72108.1"/>
    <property type="molecule type" value="Genomic_DNA"/>
</dbReference>
<evidence type="ECO:0000256" key="1">
    <source>
        <dbReference type="SAM" id="SignalP"/>
    </source>
</evidence>
<proteinExistence type="predicted"/>
<name>A0A8D4VQC0_9GAMM</name>
<dbReference type="InterPro" id="IPR031877">
    <property type="entry name" value="SmbP"/>
</dbReference>
<evidence type="ECO:0000313" key="2">
    <source>
        <dbReference type="EMBL" id="BBL72108.1"/>
    </source>
</evidence>
<evidence type="ECO:0008006" key="4">
    <source>
        <dbReference type="Google" id="ProtNLM"/>
    </source>
</evidence>
<organism evidence="2 3">
    <name type="scientific">Methylogaea oryzae</name>
    <dbReference type="NCBI Taxonomy" id="1295382"/>
    <lineage>
        <taxon>Bacteria</taxon>
        <taxon>Pseudomonadati</taxon>
        <taxon>Pseudomonadota</taxon>
        <taxon>Gammaproteobacteria</taxon>
        <taxon>Methylococcales</taxon>
        <taxon>Methylococcaceae</taxon>
        <taxon>Methylogaea</taxon>
    </lineage>
</organism>
<evidence type="ECO:0000313" key="3">
    <source>
        <dbReference type="Proteomes" id="UP000824988"/>
    </source>
</evidence>
<feature type="chain" id="PRO_5034043797" description="Small metal-binding protein" evidence="1">
    <location>
        <begin position="23"/>
        <end position="121"/>
    </location>
</feature>
<reference evidence="2" key="1">
    <citation type="submission" date="2019-06" db="EMBL/GenBank/DDBJ databases">
        <title>Complete genome sequence of Methylogaea oryzae strain JCM16910.</title>
        <authorList>
            <person name="Asakawa S."/>
        </authorList>
    </citation>
    <scope>NUCLEOTIDE SEQUENCE</scope>
    <source>
        <strain evidence="2">E10</strain>
    </source>
</reference>
<keyword evidence="1" id="KW-0732">Signal</keyword>
<gene>
    <name evidence="2" type="ORF">MoryE10_27140</name>
</gene>
<dbReference type="Gene3D" id="1.20.120.660">
    <property type="entry name" value="IL-4 antagonist (De novo design) like domain"/>
    <property type="match status" value="1"/>
</dbReference>